<proteinExistence type="predicted"/>
<accession>A0A517TV48</accession>
<dbReference type="Proteomes" id="UP000317909">
    <property type="component" value="Chromosome"/>
</dbReference>
<name>A0A517TV48_9BACT</name>
<keyword evidence="3" id="KW-1185">Reference proteome</keyword>
<protein>
    <submittedName>
        <fullName evidence="2">Uncharacterized protein</fullName>
    </submittedName>
</protein>
<dbReference type="AlphaFoldDB" id="A0A517TV48"/>
<reference evidence="2 3" key="1">
    <citation type="submission" date="2019-02" db="EMBL/GenBank/DDBJ databases">
        <title>Deep-cultivation of Planctomycetes and their phenomic and genomic characterization uncovers novel biology.</title>
        <authorList>
            <person name="Wiegand S."/>
            <person name="Jogler M."/>
            <person name="Boedeker C."/>
            <person name="Pinto D."/>
            <person name="Vollmers J."/>
            <person name="Rivas-Marin E."/>
            <person name="Kohn T."/>
            <person name="Peeters S.H."/>
            <person name="Heuer A."/>
            <person name="Rast P."/>
            <person name="Oberbeckmann S."/>
            <person name="Bunk B."/>
            <person name="Jeske O."/>
            <person name="Meyerdierks A."/>
            <person name="Storesund J.E."/>
            <person name="Kallscheuer N."/>
            <person name="Luecker S."/>
            <person name="Lage O.M."/>
            <person name="Pohl T."/>
            <person name="Merkel B.J."/>
            <person name="Hornburger P."/>
            <person name="Mueller R.-W."/>
            <person name="Bruemmer F."/>
            <person name="Labrenz M."/>
            <person name="Spormann A.M."/>
            <person name="Op den Camp H."/>
            <person name="Overmann J."/>
            <person name="Amann R."/>
            <person name="Jetten M.S.M."/>
            <person name="Mascher T."/>
            <person name="Medema M.H."/>
            <person name="Devos D.P."/>
            <person name="Kaster A.-K."/>
            <person name="Ovreas L."/>
            <person name="Rohde M."/>
            <person name="Galperin M.Y."/>
            <person name="Jogler C."/>
        </authorList>
    </citation>
    <scope>NUCLEOTIDE SEQUENCE [LARGE SCALE GENOMIC DNA]</scope>
    <source>
        <strain evidence="2 3">I41</strain>
    </source>
</reference>
<sequence>MGRFGEADGVPPLYVVELAHEIRAALNDPKVRQKAASEAHAALERQNELGYGAEGDCEQWHRKLAKDWPFPIEHGIDEPPGCILALVALNDFAASKPELFGRPSAVFKPVADSWAPLFDWSWRRMVDELRPEHEAKIRSVVDSALYYLGPATVAARRSKRGRKPQYDPKEDAKLDRDWKAANAKGSTKAEFAKSKGKTLKEVNLALGRVRGWKSRAQEKPRQGE</sequence>
<dbReference type="KEGG" id="llh:I41_13980"/>
<evidence type="ECO:0000256" key="1">
    <source>
        <dbReference type="SAM" id="MobiDB-lite"/>
    </source>
</evidence>
<evidence type="ECO:0000313" key="2">
    <source>
        <dbReference type="EMBL" id="QDT72227.1"/>
    </source>
</evidence>
<dbReference type="EMBL" id="CP036339">
    <property type="protein sequence ID" value="QDT72227.1"/>
    <property type="molecule type" value="Genomic_DNA"/>
</dbReference>
<gene>
    <name evidence="2" type="ORF">I41_13980</name>
</gene>
<evidence type="ECO:0000313" key="3">
    <source>
        <dbReference type="Proteomes" id="UP000317909"/>
    </source>
</evidence>
<feature type="region of interest" description="Disordered" evidence="1">
    <location>
        <begin position="157"/>
        <end position="194"/>
    </location>
</feature>
<dbReference type="RefSeq" id="WP_145431818.1">
    <property type="nucleotide sequence ID" value="NZ_CP036339.1"/>
</dbReference>
<organism evidence="2 3">
    <name type="scientific">Lacipirellula limnantheis</name>
    <dbReference type="NCBI Taxonomy" id="2528024"/>
    <lineage>
        <taxon>Bacteria</taxon>
        <taxon>Pseudomonadati</taxon>
        <taxon>Planctomycetota</taxon>
        <taxon>Planctomycetia</taxon>
        <taxon>Pirellulales</taxon>
        <taxon>Lacipirellulaceae</taxon>
        <taxon>Lacipirellula</taxon>
    </lineage>
</organism>
<feature type="compositionally biased region" description="Basic and acidic residues" evidence="1">
    <location>
        <begin position="164"/>
        <end position="179"/>
    </location>
</feature>